<evidence type="ECO:0000256" key="6">
    <source>
        <dbReference type="ARBA" id="ARBA00022692"/>
    </source>
</evidence>
<keyword evidence="5" id="KW-0349">Heme</keyword>
<comment type="cofactor">
    <cofactor evidence="1">
        <name>heme b</name>
        <dbReference type="ChEBI" id="CHEBI:60344"/>
    </cofactor>
</comment>
<dbReference type="InterPro" id="IPR011577">
    <property type="entry name" value="Cyt_b561_bac/Ni-Hgenase"/>
</dbReference>
<comment type="subcellular location">
    <subcellularLocation>
        <location evidence="2">Cell membrane</location>
        <topology evidence="2">Multi-pass membrane protein</topology>
    </subcellularLocation>
</comment>
<evidence type="ECO:0000259" key="14">
    <source>
        <dbReference type="Pfam" id="PF01292"/>
    </source>
</evidence>
<keyword evidence="3" id="KW-0813">Transport</keyword>
<keyword evidence="8" id="KW-0249">Electron transport</keyword>
<evidence type="ECO:0000313" key="15">
    <source>
        <dbReference type="EMBL" id="MBP2290521.1"/>
    </source>
</evidence>
<keyword evidence="11 13" id="KW-0472">Membrane</keyword>
<sequence length="190" mass="20370">MSNPALSSPAKDRYDLPMQALHWAIALLIIAAFVLIQVLDGMPRGPERSALMGVHKSVGATVMLLVVLRLVWRYVSPPPALPAGTSPLMALAAKGGHVALYVLMIAVPVVGVLMSQANGRPVEVWGLFTLPTLLGENKDLGHLLEEAHEVLGNLILIVAGLHAAAAMFHQYVLKDGALTRMLPWGAREVR</sequence>
<evidence type="ECO:0000256" key="10">
    <source>
        <dbReference type="ARBA" id="ARBA00023004"/>
    </source>
</evidence>
<evidence type="ECO:0000256" key="2">
    <source>
        <dbReference type="ARBA" id="ARBA00004651"/>
    </source>
</evidence>
<dbReference type="PANTHER" id="PTHR30529:SF1">
    <property type="entry name" value="CYTOCHROME B561 HOMOLOG 2"/>
    <property type="match status" value="1"/>
</dbReference>
<evidence type="ECO:0000256" key="7">
    <source>
        <dbReference type="ARBA" id="ARBA00022723"/>
    </source>
</evidence>
<keyword evidence="7" id="KW-0479">Metal-binding</keyword>
<keyword evidence="6 13" id="KW-0812">Transmembrane</keyword>
<dbReference type="Gene3D" id="1.20.950.20">
    <property type="entry name" value="Transmembrane di-heme cytochromes, Chain C"/>
    <property type="match status" value="1"/>
</dbReference>
<evidence type="ECO:0000256" key="13">
    <source>
        <dbReference type="SAM" id="Phobius"/>
    </source>
</evidence>
<dbReference type="SUPFAM" id="SSF81342">
    <property type="entry name" value="Transmembrane di-heme cytochromes"/>
    <property type="match status" value="1"/>
</dbReference>
<evidence type="ECO:0000256" key="1">
    <source>
        <dbReference type="ARBA" id="ARBA00001970"/>
    </source>
</evidence>
<keyword evidence="9 13" id="KW-1133">Transmembrane helix</keyword>
<dbReference type="Pfam" id="PF01292">
    <property type="entry name" value="Ni_hydr_CYTB"/>
    <property type="match status" value="1"/>
</dbReference>
<proteinExistence type="inferred from homology"/>
<evidence type="ECO:0000256" key="11">
    <source>
        <dbReference type="ARBA" id="ARBA00023136"/>
    </source>
</evidence>
<name>A0ABS4SD66_9PROT</name>
<reference evidence="15 16" key="1">
    <citation type="submission" date="2021-03" db="EMBL/GenBank/DDBJ databases">
        <title>Genomic Encyclopedia of Type Strains, Phase III (KMG-III): the genomes of soil and plant-associated and newly described type strains.</title>
        <authorList>
            <person name="Whitman W."/>
        </authorList>
    </citation>
    <scope>NUCLEOTIDE SEQUENCE [LARGE SCALE GENOMIC DNA]</scope>
    <source>
        <strain evidence="15 16">IMMIB AFH-6</strain>
    </source>
</reference>
<dbReference type="EMBL" id="JAGINP010000001">
    <property type="protein sequence ID" value="MBP2290521.1"/>
    <property type="molecule type" value="Genomic_DNA"/>
</dbReference>
<gene>
    <name evidence="15" type="ORF">J2851_000258</name>
</gene>
<comment type="caution">
    <text evidence="15">The sequence shown here is derived from an EMBL/GenBank/DDBJ whole genome shotgun (WGS) entry which is preliminary data.</text>
</comment>
<feature type="transmembrane region" description="Helical" evidence="13">
    <location>
        <begin position="20"/>
        <end position="39"/>
    </location>
</feature>
<evidence type="ECO:0000313" key="16">
    <source>
        <dbReference type="Proteomes" id="UP000781958"/>
    </source>
</evidence>
<dbReference type="PANTHER" id="PTHR30529">
    <property type="entry name" value="CYTOCHROME B561"/>
    <property type="match status" value="1"/>
</dbReference>
<dbReference type="InterPro" id="IPR016174">
    <property type="entry name" value="Di-haem_cyt_TM"/>
</dbReference>
<dbReference type="RefSeq" id="WP_209762688.1">
    <property type="nucleotide sequence ID" value="NZ_JAGINP010000001.1"/>
</dbReference>
<organism evidence="15 16">
    <name type="scientific">Azospirillum rugosum</name>
    <dbReference type="NCBI Taxonomy" id="416170"/>
    <lineage>
        <taxon>Bacteria</taxon>
        <taxon>Pseudomonadati</taxon>
        <taxon>Pseudomonadota</taxon>
        <taxon>Alphaproteobacteria</taxon>
        <taxon>Rhodospirillales</taxon>
        <taxon>Azospirillaceae</taxon>
        <taxon>Azospirillum</taxon>
    </lineage>
</organism>
<protein>
    <submittedName>
        <fullName evidence="15">Cytochrome b561</fullName>
    </submittedName>
</protein>
<feature type="transmembrane region" description="Helical" evidence="13">
    <location>
        <begin position="150"/>
        <end position="172"/>
    </location>
</feature>
<evidence type="ECO:0000256" key="3">
    <source>
        <dbReference type="ARBA" id="ARBA00022448"/>
    </source>
</evidence>
<evidence type="ECO:0000256" key="8">
    <source>
        <dbReference type="ARBA" id="ARBA00022982"/>
    </source>
</evidence>
<dbReference type="InterPro" id="IPR052168">
    <property type="entry name" value="Cytochrome_b561_oxidase"/>
</dbReference>
<keyword evidence="16" id="KW-1185">Reference proteome</keyword>
<feature type="transmembrane region" description="Helical" evidence="13">
    <location>
        <begin position="51"/>
        <end position="75"/>
    </location>
</feature>
<evidence type="ECO:0000256" key="12">
    <source>
        <dbReference type="ARBA" id="ARBA00037975"/>
    </source>
</evidence>
<keyword evidence="10" id="KW-0408">Iron</keyword>
<comment type="similarity">
    <text evidence="12">Belongs to the cytochrome b561 family.</text>
</comment>
<dbReference type="Proteomes" id="UP000781958">
    <property type="component" value="Unassembled WGS sequence"/>
</dbReference>
<feature type="domain" description="Cytochrome b561 bacterial/Ni-hydrogenase" evidence="14">
    <location>
        <begin position="13"/>
        <end position="183"/>
    </location>
</feature>
<evidence type="ECO:0000256" key="5">
    <source>
        <dbReference type="ARBA" id="ARBA00022617"/>
    </source>
</evidence>
<evidence type="ECO:0000256" key="4">
    <source>
        <dbReference type="ARBA" id="ARBA00022475"/>
    </source>
</evidence>
<accession>A0ABS4SD66</accession>
<evidence type="ECO:0000256" key="9">
    <source>
        <dbReference type="ARBA" id="ARBA00022989"/>
    </source>
</evidence>
<keyword evidence="4" id="KW-1003">Cell membrane</keyword>
<feature type="transmembrane region" description="Helical" evidence="13">
    <location>
        <begin position="95"/>
        <end position="114"/>
    </location>
</feature>